<feature type="compositionally biased region" description="Polar residues" evidence="1">
    <location>
        <begin position="401"/>
        <end position="414"/>
    </location>
</feature>
<feature type="compositionally biased region" description="Basic and acidic residues" evidence="1">
    <location>
        <begin position="87"/>
        <end position="96"/>
    </location>
</feature>
<keyword evidence="3" id="KW-1185">Reference proteome</keyword>
<evidence type="ECO:0000256" key="1">
    <source>
        <dbReference type="SAM" id="MobiDB-lite"/>
    </source>
</evidence>
<feature type="compositionally biased region" description="Basic and acidic residues" evidence="1">
    <location>
        <begin position="60"/>
        <end position="80"/>
    </location>
</feature>
<dbReference type="EMBL" id="ML738415">
    <property type="protein sequence ID" value="KAE8307166.1"/>
    <property type="molecule type" value="Genomic_DNA"/>
</dbReference>
<name>A0A5N6VG76_9EURO</name>
<feature type="compositionally biased region" description="Polar residues" evidence="1">
    <location>
        <begin position="357"/>
        <end position="375"/>
    </location>
</feature>
<evidence type="ECO:0000313" key="2">
    <source>
        <dbReference type="EMBL" id="KAE8307166.1"/>
    </source>
</evidence>
<feature type="compositionally biased region" description="Basic and acidic residues" evidence="1">
    <location>
        <begin position="181"/>
        <end position="197"/>
    </location>
</feature>
<accession>A0A5N6VG76</accession>
<feature type="compositionally biased region" description="Pro residues" evidence="1">
    <location>
        <begin position="342"/>
        <end position="352"/>
    </location>
</feature>
<evidence type="ECO:0000313" key="3">
    <source>
        <dbReference type="Proteomes" id="UP000325433"/>
    </source>
</evidence>
<feature type="region of interest" description="Disordered" evidence="1">
    <location>
        <begin position="28"/>
        <end position="120"/>
    </location>
</feature>
<reference evidence="3" key="1">
    <citation type="submission" date="2019-04" db="EMBL/GenBank/DDBJ databases">
        <title>Friends and foes A comparative genomics studyof 23 Aspergillus species from section Flavi.</title>
        <authorList>
            <consortium name="DOE Joint Genome Institute"/>
            <person name="Kjaerbolling I."/>
            <person name="Vesth T."/>
            <person name="Frisvad J.C."/>
            <person name="Nybo J.L."/>
            <person name="Theobald S."/>
            <person name="Kildgaard S."/>
            <person name="Isbrandt T."/>
            <person name="Kuo A."/>
            <person name="Sato A."/>
            <person name="Lyhne E.K."/>
            <person name="Kogle M.E."/>
            <person name="Wiebenga A."/>
            <person name="Kun R.S."/>
            <person name="Lubbers R.J."/>
            <person name="Makela M.R."/>
            <person name="Barry K."/>
            <person name="Chovatia M."/>
            <person name="Clum A."/>
            <person name="Daum C."/>
            <person name="Haridas S."/>
            <person name="He G."/>
            <person name="LaButti K."/>
            <person name="Lipzen A."/>
            <person name="Mondo S."/>
            <person name="Riley R."/>
            <person name="Salamov A."/>
            <person name="Simmons B.A."/>
            <person name="Magnuson J.K."/>
            <person name="Henrissat B."/>
            <person name="Mortensen U.H."/>
            <person name="Larsen T.O."/>
            <person name="Devries R.P."/>
            <person name="Grigoriev I.V."/>
            <person name="Machida M."/>
            <person name="Baker S.E."/>
            <person name="Andersen M.R."/>
        </authorList>
    </citation>
    <scope>NUCLEOTIDE SEQUENCE [LARGE SCALE GENOMIC DNA]</scope>
    <source>
        <strain evidence="3">CBS 130015</strain>
    </source>
</reference>
<dbReference type="Proteomes" id="UP000325433">
    <property type="component" value="Unassembled WGS sequence"/>
</dbReference>
<protein>
    <submittedName>
        <fullName evidence="2">Uncharacterized protein</fullName>
    </submittedName>
</protein>
<sequence>MDFWGSVGWPSAPQLFISFIVHSLGGQSGSEPARVNYRRCGAPDASKTAASMTESYDPDEDRRSPGLEATKPDYKPHKDPTPPFLIKEAKEPEGEFKYSPGEGTPDCSRKPQSNLYRPESNEANSVLISYIDPNRPDIANYERSDPLRPEHFRDILCDDLLERPIVKYEKPKLESPVAEPAKPREPRSETDASEAAKRALALLELPKPIDEPLEPPEIPVKSHIPSPEARAGVKTEILSPKISQPPPPALPSISEKKPFSPPLSQYTISVHPSPDVLPPFHSPDNTTTLPPIQTALRGLAHVNEPAVRVNGSSPYSLPPVTASSPPGLRSDPVWEHQRSAPFVPPPQIPPSPYSHLSPASTKDLSAVSSPATQSSYWRPQKSDIPYITSTYDIAHCEAKSPATSYPTPTDQTPGGTCDRTPYNPSPQQNGVVTSGAYKSPTRMFTRKTVPISVPLRVVLAELAGKGSNAKMR</sequence>
<feature type="region of interest" description="Disordered" evidence="1">
    <location>
        <begin position="400"/>
        <end position="439"/>
    </location>
</feature>
<dbReference type="AlphaFoldDB" id="A0A5N6VG76"/>
<feature type="region of interest" description="Disordered" evidence="1">
    <location>
        <begin position="170"/>
        <end position="291"/>
    </location>
</feature>
<gene>
    <name evidence="2" type="ORF">BDV41DRAFT_569296</name>
</gene>
<feature type="region of interest" description="Disordered" evidence="1">
    <location>
        <begin position="308"/>
        <end position="375"/>
    </location>
</feature>
<organism evidence="2 3">
    <name type="scientific">Aspergillus transmontanensis</name>
    <dbReference type="NCBI Taxonomy" id="1034304"/>
    <lineage>
        <taxon>Eukaryota</taxon>
        <taxon>Fungi</taxon>
        <taxon>Dikarya</taxon>
        <taxon>Ascomycota</taxon>
        <taxon>Pezizomycotina</taxon>
        <taxon>Eurotiomycetes</taxon>
        <taxon>Eurotiomycetidae</taxon>
        <taxon>Eurotiales</taxon>
        <taxon>Aspergillaceae</taxon>
        <taxon>Aspergillus</taxon>
        <taxon>Aspergillus subgen. Circumdati</taxon>
    </lineage>
</organism>
<feature type="compositionally biased region" description="Polar residues" evidence="1">
    <location>
        <begin position="110"/>
        <end position="120"/>
    </location>
</feature>
<proteinExistence type="predicted"/>